<organism evidence="2 3">
    <name type="scientific">Klebsiella michiganensis</name>
    <dbReference type="NCBI Taxonomy" id="1134687"/>
    <lineage>
        <taxon>Bacteria</taxon>
        <taxon>Pseudomonadati</taxon>
        <taxon>Pseudomonadota</taxon>
        <taxon>Gammaproteobacteria</taxon>
        <taxon>Enterobacterales</taxon>
        <taxon>Enterobacteriaceae</taxon>
        <taxon>Klebsiella/Raoultella group</taxon>
        <taxon>Klebsiella</taxon>
    </lineage>
</organism>
<dbReference type="Proteomes" id="UP000255050">
    <property type="component" value="Unassembled WGS sequence"/>
</dbReference>
<comment type="caution">
    <text evidence="2">The sequence shown here is derived from an EMBL/GenBank/DDBJ whole genome shotgun (WGS) entry which is preliminary data.</text>
</comment>
<reference evidence="2 3" key="1">
    <citation type="submission" date="2018-06" db="EMBL/GenBank/DDBJ databases">
        <authorList>
            <consortium name="Pathogen Informatics"/>
            <person name="Doyle S."/>
        </authorList>
    </citation>
    <scope>NUCLEOTIDE SEQUENCE [LARGE SCALE GENOMIC DNA]</scope>
    <source>
        <strain evidence="2 3">NCTC11694</strain>
    </source>
</reference>
<accession>A0A7H4LV54</accession>
<dbReference type="AlphaFoldDB" id="A0A7H4LV54"/>
<name>A0A7H4LV54_9ENTR</name>
<dbReference type="EMBL" id="UGJR01000002">
    <property type="protein sequence ID" value="STR40030.1"/>
    <property type="molecule type" value="Genomic_DNA"/>
</dbReference>
<keyword evidence="1" id="KW-0175">Coiled coil</keyword>
<evidence type="ECO:0000313" key="2">
    <source>
        <dbReference type="EMBL" id="STR40030.1"/>
    </source>
</evidence>
<evidence type="ECO:0000313" key="3">
    <source>
        <dbReference type="Proteomes" id="UP000255050"/>
    </source>
</evidence>
<proteinExistence type="predicted"/>
<protein>
    <submittedName>
        <fullName evidence="2">G20.3</fullName>
    </submittedName>
</protein>
<feature type="coiled-coil region" evidence="1">
    <location>
        <begin position="22"/>
        <end position="49"/>
    </location>
</feature>
<sequence>MHLFCDDMDSLITVVEAVSPPGDDLQMRVEALEAEVAELKARLDSLLAHLGD</sequence>
<gene>
    <name evidence="2" type="primary">yceH_1</name>
    <name evidence="2" type="ORF">NCTC11694_01177</name>
</gene>
<evidence type="ECO:0000256" key="1">
    <source>
        <dbReference type="SAM" id="Coils"/>
    </source>
</evidence>